<dbReference type="EMBL" id="CP034209">
    <property type="protein sequence ID" value="QBZ64215.1"/>
    <property type="molecule type" value="Genomic_DNA"/>
</dbReference>
<reference evidence="2 3" key="1">
    <citation type="journal article" date="2019" name="Mol. Biol. Evol.">
        <title>Blast fungal genomes show frequent chromosomal changes, gene gains and losses, and effector gene turnover.</title>
        <authorList>
            <person name="Gomez Luciano L.B."/>
            <person name="Jason Tsai I."/>
            <person name="Chuma I."/>
            <person name="Tosa Y."/>
            <person name="Chen Y.H."/>
            <person name="Li J.Y."/>
            <person name="Li M.Y."/>
            <person name="Jade Lu M.Y."/>
            <person name="Nakayashiki H."/>
            <person name="Li W.H."/>
        </authorList>
    </citation>
    <scope>NUCLEOTIDE SEQUENCE [LARGE SCALE GENOMIC DNA]</scope>
    <source>
        <strain evidence="2">MZ5-1-6</strain>
    </source>
</reference>
<proteinExistence type="predicted"/>
<evidence type="ECO:0000313" key="2">
    <source>
        <dbReference type="EMBL" id="QBZ64215.1"/>
    </source>
</evidence>
<evidence type="ECO:0000256" key="1">
    <source>
        <dbReference type="SAM" id="Phobius"/>
    </source>
</evidence>
<name>A0A4P7NPC6_PYROR</name>
<keyword evidence="1" id="KW-0472">Membrane</keyword>
<protein>
    <submittedName>
        <fullName evidence="2">Uncharacterized protein</fullName>
    </submittedName>
</protein>
<gene>
    <name evidence="2" type="ORF">PoMZ_05909</name>
</gene>
<feature type="transmembrane region" description="Helical" evidence="1">
    <location>
        <begin position="20"/>
        <end position="40"/>
    </location>
</feature>
<keyword evidence="1" id="KW-0812">Transmembrane</keyword>
<evidence type="ECO:0000313" key="3">
    <source>
        <dbReference type="Proteomes" id="UP000294847"/>
    </source>
</evidence>
<accession>A0A4P7NPC6</accession>
<keyword evidence="1" id="KW-1133">Transmembrane helix</keyword>
<sequence length="44" mass="5035">MGIKIFRVAQKKILPKKLGLTLGIIYFALYSVFNNGIWLVKILL</sequence>
<organism evidence="2 3">
    <name type="scientific">Pyricularia oryzae</name>
    <name type="common">Rice blast fungus</name>
    <name type="synonym">Magnaporthe oryzae</name>
    <dbReference type="NCBI Taxonomy" id="318829"/>
    <lineage>
        <taxon>Eukaryota</taxon>
        <taxon>Fungi</taxon>
        <taxon>Dikarya</taxon>
        <taxon>Ascomycota</taxon>
        <taxon>Pezizomycotina</taxon>
        <taxon>Sordariomycetes</taxon>
        <taxon>Sordariomycetidae</taxon>
        <taxon>Magnaporthales</taxon>
        <taxon>Pyriculariaceae</taxon>
        <taxon>Pyricularia</taxon>
    </lineage>
</organism>
<dbReference type="AlphaFoldDB" id="A0A4P7NPC6"/>
<dbReference type="Proteomes" id="UP000294847">
    <property type="component" value="Chromosome 6"/>
</dbReference>